<dbReference type="InterPro" id="IPR051359">
    <property type="entry name" value="CaCA_antiporter"/>
</dbReference>
<dbReference type="Proteomes" id="UP000054560">
    <property type="component" value="Unassembled WGS sequence"/>
</dbReference>
<keyword evidence="9" id="KW-1185">Reference proteome</keyword>
<comment type="subcellular location">
    <subcellularLocation>
        <location evidence="1">Membrane</location>
        <topology evidence="1">Multi-pass membrane protein</topology>
    </subcellularLocation>
</comment>
<dbReference type="Gene3D" id="1.20.1420.30">
    <property type="entry name" value="NCX, central ion-binding region"/>
    <property type="match status" value="1"/>
</dbReference>
<keyword evidence="5 6" id="KW-0472">Membrane</keyword>
<keyword evidence="4 6" id="KW-1133">Transmembrane helix</keyword>
<evidence type="ECO:0000313" key="9">
    <source>
        <dbReference type="Proteomes" id="UP000054560"/>
    </source>
</evidence>
<dbReference type="STRING" id="667725.A0A0L0F9Y2"/>
<evidence type="ECO:0000256" key="1">
    <source>
        <dbReference type="ARBA" id="ARBA00004141"/>
    </source>
</evidence>
<keyword evidence="2" id="KW-0813">Transport</keyword>
<dbReference type="InterPro" id="IPR044880">
    <property type="entry name" value="NCX_ion-bd_dom_sf"/>
</dbReference>
<feature type="non-terminal residue" evidence="8">
    <location>
        <position position="74"/>
    </location>
</feature>
<dbReference type="PANTHER" id="PTHR12266:SF0">
    <property type="entry name" value="MITOCHONDRIAL SODIUM_CALCIUM EXCHANGER PROTEIN"/>
    <property type="match status" value="1"/>
</dbReference>
<organism evidence="8 9">
    <name type="scientific">Sphaeroforma arctica JP610</name>
    <dbReference type="NCBI Taxonomy" id="667725"/>
    <lineage>
        <taxon>Eukaryota</taxon>
        <taxon>Ichthyosporea</taxon>
        <taxon>Ichthyophonida</taxon>
        <taxon>Sphaeroforma</taxon>
    </lineage>
</organism>
<evidence type="ECO:0000313" key="8">
    <source>
        <dbReference type="EMBL" id="KNC72923.1"/>
    </source>
</evidence>
<dbReference type="GO" id="GO:0008324">
    <property type="term" value="F:monoatomic cation transmembrane transporter activity"/>
    <property type="evidence" value="ECO:0007669"/>
    <property type="project" value="TreeGrafter"/>
</dbReference>
<protein>
    <recommendedName>
        <fullName evidence="7">Sodium/calcium exchanger membrane region domain-containing protein</fullName>
    </recommendedName>
</protein>
<proteinExistence type="predicted"/>
<dbReference type="InterPro" id="IPR004837">
    <property type="entry name" value="NaCa_Exmemb"/>
</dbReference>
<accession>A0A0L0F9Y2</accession>
<evidence type="ECO:0000256" key="4">
    <source>
        <dbReference type="ARBA" id="ARBA00022989"/>
    </source>
</evidence>
<sequence>MDQHWTWLWVVLLCGELLLLISLLATTADYFFVPALCVIARALRLSPSVAGITLVAFGNGAPDVFTAYAALHGQ</sequence>
<gene>
    <name evidence="8" type="ORF">SARC_14517</name>
</gene>
<dbReference type="GO" id="GO:0016020">
    <property type="term" value="C:membrane"/>
    <property type="evidence" value="ECO:0007669"/>
    <property type="project" value="UniProtKB-SubCell"/>
</dbReference>
<feature type="transmembrane region" description="Helical" evidence="6">
    <location>
        <begin position="6"/>
        <end position="39"/>
    </location>
</feature>
<keyword evidence="3 6" id="KW-0812">Transmembrane</keyword>
<dbReference type="AlphaFoldDB" id="A0A0L0F9Y2"/>
<dbReference type="GO" id="GO:0006874">
    <property type="term" value="P:intracellular calcium ion homeostasis"/>
    <property type="evidence" value="ECO:0007669"/>
    <property type="project" value="TreeGrafter"/>
</dbReference>
<dbReference type="GeneID" id="25915021"/>
<evidence type="ECO:0000256" key="3">
    <source>
        <dbReference type="ARBA" id="ARBA00022692"/>
    </source>
</evidence>
<reference evidence="8 9" key="1">
    <citation type="submission" date="2011-02" db="EMBL/GenBank/DDBJ databases">
        <title>The Genome Sequence of Sphaeroforma arctica JP610.</title>
        <authorList>
            <consortium name="The Broad Institute Genome Sequencing Platform"/>
            <person name="Russ C."/>
            <person name="Cuomo C."/>
            <person name="Young S.K."/>
            <person name="Zeng Q."/>
            <person name="Gargeya S."/>
            <person name="Alvarado L."/>
            <person name="Berlin A."/>
            <person name="Chapman S.B."/>
            <person name="Chen Z."/>
            <person name="Freedman E."/>
            <person name="Gellesch M."/>
            <person name="Goldberg J."/>
            <person name="Griggs A."/>
            <person name="Gujja S."/>
            <person name="Heilman E."/>
            <person name="Heiman D."/>
            <person name="Howarth C."/>
            <person name="Mehta T."/>
            <person name="Neiman D."/>
            <person name="Pearson M."/>
            <person name="Roberts A."/>
            <person name="Saif S."/>
            <person name="Shea T."/>
            <person name="Shenoy N."/>
            <person name="Sisk P."/>
            <person name="Stolte C."/>
            <person name="Sykes S."/>
            <person name="White J."/>
            <person name="Yandava C."/>
            <person name="Burger G."/>
            <person name="Gray M.W."/>
            <person name="Holland P.W.H."/>
            <person name="King N."/>
            <person name="Lang F.B.F."/>
            <person name="Roger A.J."/>
            <person name="Ruiz-Trillo I."/>
            <person name="Haas B."/>
            <person name="Nusbaum C."/>
            <person name="Birren B."/>
        </authorList>
    </citation>
    <scope>NUCLEOTIDE SEQUENCE [LARGE SCALE GENOMIC DNA]</scope>
    <source>
        <strain evidence="8 9">JP610</strain>
    </source>
</reference>
<dbReference type="Pfam" id="PF01699">
    <property type="entry name" value="Na_Ca_ex"/>
    <property type="match status" value="1"/>
</dbReference>
<evidence type="ECO:0000256" key="2">
    <source>
        <dbReference type="ARBA" id="ARBA00022448"/>
    </source>
</evidence>
<dbReference type="EMBL" id="KQ246319">
    <property type="protein sequence ID" value="KNC72923.1"/>
    <property type="molecule type" value="Genomic_DNA"/>
</dbReference>
<evidence type="ECO:0000256" key="6">
    <source>
        <dbReference type="SAM" id="Phobius"/>
    </source>
</evidence>
<name>A0A0L0F9Y2_9EUKA</name>
<dbReference type="PANTHER" id="PTHR12266">
    <property type="entry name" value="NA+/CA2+ K+ INDEPENDENT EXCHANGER"/>
    <property type="match status" value="1"/>
</dbReference>
<evidence type="ECO:0000256" key="5">
    <source>
        <dbReference type="ARBA" id="ARBA00023136"/>
    </source>
</evidence>
<feature type="domain" description="Sodium/calcium exchanger membrane region" evidence="7">
    <location>
        <begin position="18"/>
        <end position="71"/>
    </location>
</feature>
<dbReference type="OrthoDB" id="407410at2759"/>
<evidence type="ECO:0000259" key="7">
    <source>
        <dbReference type="Pfam" id="PF01699"/>
    </source>
</evidence>
<dbReference type="RefSeq" id="XP_014146825.1">
    <property type="nucleotide sequence ID" value="XM_014291350.1"/>
</dbReference>